<dbReference type="Proteomes" id="UP000284417">
    <property type="component" value="Unassembled WGS sequence"/>
</dbReference>
<dbReference type="Proteomes" id="UP000284495">
    <property type="component" value="Unassembled WGS sequence"/>
</dbReference>
<feature type="domain" description="Tetrapyrrole methylase" evidence="7">
    <location>
        <begin position="7"/>
        <end position="206"/>
    </location>
</feature>
<reference evidence="19 20" key="4">
    <citation type="submission" date="2018-08" db="EMBL/GenBank/DDBJ databases">
        <title>A genome reference for cultivated species of the human gut microbiota.</title>
        <authorList>
            <person name="Zou Y."/>
            <person name="Xue W."/>
            <person name="Luo G."/>
        </authorList>
    </citation>
    <scope>NUCLEOTIDE SEQUENCE [LARGE SCALE GENOMIC DNA]</scope>
    <source>
        <strain evidence="13 20">AF38-2</strain>
        <strain evidence="12 19">AF39-6AC</strain>
    </source>
</reference>
<comment type="subunit">
    <text evidence="6">Homodimer.</text>
</comment>
<reference evidence="11" key="3">
    <citation type="journal article" date="2018" name="BMC Genomics">
        <title>Whole genome sequencing and function prediction of 133 gut anaerobes isolated from chicken caecum in pure cultures.</title>
        <authorList>
            <person name="Medvecky M."/>
            <person name="Cejkova D."/>
            <person name="Polansky O."/>
            <person name="Karasova D."/>
            <person name="Kubasova T."/>
            <person name="Cizek A."/>
            <person name="Rychlik I."/>
        </authorList>
    </citation>
    <scope>NUCLEOTIDE SEQUENCE</scope>
    <source>
        <strain evidence="11">An109</strain>
    </source>
</reference>
<dbReference type="EMBL" id="QROC01000009">
    <property type="protein sequence ID" value="RHK98739.1"/>
    <property type="molecule type" value="Genomic_DNA"/>
</dbReference>
<keyword evidence="4 11" id="KW-0808">Transferase</keyword>
<dbReference type="Proteomes" id="UP001198461">
    <property type="component" value="Unassembled WGS sequence"/>
</dbReference>
<evidence type="ECO:0000256" key="1">
    <source>
        <dbReference type="ARBA" id="ARBA00004953"/>
    </source>
</evidence>
<dbReference type="GO" id="GO:0032259">
    <property type="term" value="P:methylation"/>
    <property type="evidence" value="ECO:0007669"/>
    <property type="project" value="UniProtKB-KW"/>
</dbReference>
<dbReference type="SUPFAM" id="SSF53790">
    <property type="entry name" value="Tetrapyrrole methylase"/>
    <property type="match status" value="1"/>
</dbReference>
<dbReference type="Pfam" id="PF00590">
    <property type="entry name" value="TP_methylase"/>
    <property type="match status" value="1"/>
</dbReference>
<dbReference type="Proteomes" id="UP000183766">
    <property type="component" value="Unassembled WGS sequence"/>
</dbReference>
<evidence type="ECO:0000313" key="10">
    <source>
        <dbReference type="EMBL" id="MCA4703327.1"/>
    </source>
</evidence>
<evidence type="ECO:0000256" key="2">
    <source>
        <dbReference type="ARBA" id="ARBA00022573"/>
    </source>
</evidence>
<evidence type="ECO:0000313" key="21">
    <source>
        <dbReference type="Proteomes" id="UP000434604"/>
    </source>
</evidence>
<comment type="catalytic activity">
    <reaction evidence="6">
        <text>Co-precorrin-2 + S-adenosyl-L-methionine = Co-precorrin-3 + S-adenosyl-L-homocysteine + H(+)</text>
        <dbReference type="Rhea" id="RHEA:17997"/>
        <dbReference type="ChEBI" id="CHEBI:15378"/>
        <dbReference type="ChEBI" id="CHEBI:57856"/>
        <dbReference type="ChEBI" id="CHEBI:59789"/>
        <dbReference type="ChEBI" id="CHEBI:60053"/>
        <dbReference type="ChEBI" id="CHEBI:60060"/>
        <dbReference type="EC" id="2.1.1.151"/>
    </reaction>
</comment>
<dbReference type="AlphaFoldDB" id="A0A174FW12"/>
<comment type="pathway">
    <text evidence="1">Cofactor biosynthesis; adenosylcobalamin biosynthesis.</text>
</comment>
<accession>A0A174FW12</accession>
<dbReference type="EMBL" id="WDED01000002">
    <property type="protein sequence ID" value="KAB6150048.1"/>
    <property type="molecule type" value="Genomic_DNA"/>
</dbReference>
<reference evidence="16 17" key="1">
    <citation type="submission" date="2016-10" db="EMBL/GenBank/DDBJ databases">
        <authorList>
            <person name="de Groot N.N."/>
        </authorList>
    </citation>
    <scope>NUCLEOTIDE SEQUENCE [LARGE SCALE GENOMIC DNA]</scope>
    <source>
        <strain evidence="15 17">NLAE-zl-C202</strain>
        <strain evidence="14 16">NLAE-zl-G339</strain>
    </source>
</reference>
<dbReference type="InterPro" id="IPR014776">
    <property type="entry name" value="4pyrrole_Mease_sub2"/>
</dbReference>
<evidence type="ECO:0000313" key="20">
    <source>
        <dbReference type="Proteomes" id="UP000284495"/>
    </source>
</evidence>
<dbReference type="EMBL" id="JAIWWW010000018">
    <property type="protein sequence ID" value="MCA4523218.1"/>
    <property type="molecule type" value="Genomic_DNA"/>
</dbReference>
<evidence type="ECO:0000313" key="15">
    <source>
        <dbReference type="EMBL" id="SFM26759.1"/>
    </source>
</evidence>
<reference evidence="9" key="6">
    <citation type="submission" date="2023-08" db="EMBL/GenBank/DDBJ databases">
        <title>Mucin Metabolism Genes Underlie the Key Renovations of Bacteroides xylanisolvens Genomes in Captive Great Apes.</title>
        <authorList>
            <person name="Nishida A.H."/>
        </authorList>
    </citation>
    <scope>NUCLEOTIDE SEQUENCE</scope>
    <source>
        <strain evidence="10">P13.H9</strain>
        <strain evidence="9">P19.10B</strain>
    </source>
</reference>
<reference evidence="8 21" key="5">
    <citation type="journal article" date="2019" name="Nat. Med.">
        <title>A library of human gut bacterial isolates paired with longitudinal multiomics data enables mechanistic microbiome research.</title>
        <authorList>
            <person name="Poyet M."/>
            <person name="Groussin M."/>
            <person name="Gibbons S.M."/>
            <person name="Avila-Pacheco J."/>
            <person name="Jiang X."/>
            <person name="Kearney S.M."/>
            <person name="Perrotta A.R."/>
            <person name="Berdy B."/>
            <person name="Zhao S."/>
            <person name="Lieberman T.D."/>
            <person name="Swanson P.K."/>
            <person name="Smith M."/>
            <person name="Roesemann S."/>
            <person name="Alexander J.E."/>
            <person name="Rich S.A."/>
            <person name="Livny J."/>
            <person name="Vlamakis H."/>
            <person name="Clish C."/>
            <person name="Bullock K."/>
            <person name="Deik A."/>
            <person name="Scott J."/>
            <person name="Pierce K.A."/>
            <person name="Xavier R.J."/>
            <person name="Alm E.J."/>
        </authorList>
    </citation>
    <scope>NUCLEOTIDE SEQUENCE [LARGE SCALE GENOMIC DNA]</scope>
    <source>
        <strain evidence="8 21">BIOML-A58</strain>
    </source>
</reference>
<name>A0A174FW12_9BACE</name>
<proteinExistence type="inferred from homology"/>
<dbReference type="Proteomes" id="UP000196036">
    <property type="component" value="Unassembled WGS sequence"/>
</dbReference>
<dbReference type="EMBL" id="FOUM01000002">
    <property type="protein sequence ID" value="SFM26759.1"/>
    <property type="molecule type" value="Genomic_DNA"/>
</dbReference>
<dbReference type="GO" id="GO:0030788">
    <property type="term" value="F:precorrin-2 C20-methyltransferase activity"/>
    <property type="evidence" value="ECO:0007669"/>
    <property type="project" value="InterPro"/>
</dbReference>
<evidence type="ECO:0000313" key="14">
    <source>
        <dbReference type="EMBL" id="SEA70494.1"/>
    </source>
</evidence>
<dbReference type="EMBL" id="NFLW01000002">
    <property type="protein sequence ID" value="OUQ73809.1"/>
    <property type="molecule type" value="Genomic_DNA"/>
</dbReference>
<keyword evidence="2" id="KW-0169">Cobalamin biosynthesis</keyword>
<dbReference type="GO" id="GO:0009236">
    <property type="term" value="P:cobalamin biosynthetic process"/>
    <property type="evidence" value="ECO:0007669"/>
    <property type="project" value="UniProtKB-UniRule"/>
</dbReference>
<dbReference type="EMBL" id="JAIWYE010000016">
    <property type="protein sequence ID" value="MCA4703327.1"/>
    <property type="molecule type" value="Genomic_DNA"/>
</dbReference>
<dbReference type="PANTHER" id="PTHR43467">
    <property type="entry name" value="COBALT-PRECORRIN-2 C(20)-METHYLTRANSFERASE"/>
    <property type="match status" value="1"/>
</dbReference>
<evidence type="ECO:0000256" key="4">
    <source>
        <dbReference type="ARBA" id="ARBA00022679"/>
    </source>
</evidence>
<dbReference type="RefSeq" id="WP_055235740.1">
    <property type="nucleotide sequence ID" value="NZ_AP031409.1"/>
</dbReference>
<dbReference type="Proteomes" id="UP000434604">
    <property type="component" value="Unassembled WGS sequence"/>
</dbReference>
<evidence type="ECO:0000313" key="11">
    <source>
        <dbReference type="EMBL" id="OUQ73809.1"/>
    </source>
</evidence>
<evidence type="ECO:0000259" key="7">
    <source>
        <dbReference type="Pfam" id="PF00590"/>
    </source>
</evidence>
<dbReference type="Proteomes" id="UP001197958">
    <property type="component" value="Unassembled WGS sequence"/>
</dbReference>
<evidence type="ECO:0000313" key="18">
    <source>
        <dbReference type="Proteomes" id="UP000196036"/>
    </source>
</evidence>
<evidence type="ECO:0000313" key="8">
    <source>
        <dbReference type="EMBL" id="KAB6150048.1"/>
    </source>
</evidence>
<dbReference type="EMBL" id="FNRP01000011">
    <property type="protein sequence ID" value="SEA70494.1"/>
    <property type="molecule type" value="Genomic_DNA"/>
</dbReference>
<evidence type="ECO:0000313" key="16">
    <source>
        <dbReference type="Proteomes" id="UP000183040"/>
    </source>
</evidence>
<dbReference type="GO" id="GO:0043781">
    <property type="term" value="F:cobalt-factor II C20-methyltransferase activity"/>
    <property type="evidence" value="ECO:0007669"/>
    <property type="project" value="UniProtKB-EC"/>
</dbReference>
<organism evidence="11 18">
    <name type="scientific">Bacteroides xylanisolvens</name>
    <dbReference type="NCBI Taxonomy" id="371601"/>
    <lineage>
        <taxon>Bacteria</taxon>
        <taxon>Pseudomonadati</taxon>
        <taxon>Bacteroidota</taxon>
        <taxon>Bacteroidia</taxon>
        <taxon>Bacteroidales</taxon>
        <taxon>Bacteroidaceae</taxon>
        <taxon>Bacteroides</taxon>
    </lineage>
</organism>
<comment type="similarity">
    <text evidence="6">Belongs to the precorrin methyltransferase family.</text>
</comment>
<sequence length="231" mass="25341">MEDLKPVYIVSLGPGEAGLISLIGGATLCRANAIFCPKTNARSRSSVLLKELKIKKESIRRYTLPMSKKREMAYEAYDKVFEEIVSLYSEGLCVAIVAEGDAGFYSSTSYLVGKLKKVGIPIKQIAGVPAFIAAAASIGLSIVEQEERLTVCPGKVDGELFSRIASGSEVAVVMKLSQCEGEVKHFISLEERLVCHYFENVGADGEFYTCDKKDILAREFPYFSLMIIKGR</sequence>
<dbReference type="InterPro" id="IPR000878">
    <property type="entry name" value="4pyrrol_Mease"/>
</dbReference>
<comment type="function">
    <text evidence="6">Methylates cobalt-precorrin-2 at the C-20 position to produce cobalt-precorrin-3A in the anaerobic cobalamin biosynthesis pathway.</text>
</comment>
<keyword evidence="5" id="KW-0949">S-adenosyl-L-methionine</keyword>
<keyword evidence="3 11" id="KW-0489">Methyltransferase</keyword>
<dbReference type="Gene3D" id="3.40.1010.10">
    <property type="entry name" value="Cobalt-precorrin-4 Transmethylase, Domain 1"/>
    <property type="match status" value="1"/>
</dbReference>
<dbReference type="PANTHER" id="PTHR43467:SF2">
    <property type="entry name" value="COBALT-PRECORRIN-2 C(20)-METHYLTRANSFERASE"/>
    <property type="match status" value="1"/>
</dbReference>
<gene>
    <name evidence="11" type="ORF">B5E52_00995</name>
    <name evidence="13" type="ORF">DW027_08655</name>
    <name evidence="12" type="ORF">DW042_08355</name>
    <name evidence="8" type="ORF">GA398_02050</name>
    <name evidence="10" type="ORF">LD004_06830</name>
    <name evidence="9" type="ORF">LDZ35_08350</name>
    <name evidence="14" type="ORF">SAMN04487924_11133</name>
    <name evidence="15" type="ORF">SAMN05216250_10288</name>
</gene>
<dbReference type="InterPro" id="IPR035996">
    <property type="entry name" value="4pyrrol_Methylase_sf"/>
</dbReference>
<evidence type="ECO:0000313" key="19">
    <source>
        <dbReference type="Proteomes" id="UP000284417"/>
    </source>
</evidence>
<dbReference type="EC" id="2.1.1.151" evidence="6"/>
<protein>
    <recommendedName>
        <fullName evidence="6">Cobalt-precorrin-2 C(20)-methyltransferase</fullName>
        <ecNumber evidence="6">2.1.1.151</ecNumber>
    </recommendedName>
</protein>
<dbReference type="CDD" id="cd11645">
    <property type="entry name" value="Precorrin_2_C20_MT"/>
    <property type="match status" value="1"/>
</dbReference>
<dbReference type="PIRSF" id="PIRSF036427">
    <property type="entry name" value="Precrrn-2_mtase"/>
    <property type="match status" value="1"/>
</dbReference>
<dbReference type="EMBL" id="QROO01000009">
    <property type="protein sequence ID" value="RHL38810.1"/>
    <property type="molecule type" value="Genomic_DNA"/>
</dbReference>
<dbReference type="Proteomes" id="UP000183040">
    <property type="component" value="Unassembled WGS sequence"/>
</dbReference>
<dbReference type="InterPro" id="IPR014777">
    <property type="entry name" value="4pyrrole_Mease_sub1"/>
</dbReference>
<evidence type="ECO:0000313" key="9">
    <source>
        <dbReference type="EMBL" id="MCA4523218.1"/>
    </source>
</evidence>
<evidence type="ECO:0000256" key="3">
    <source>
        <dbReference type="ARBA" id="ARBA00022603"/>
    </source>
</evidence>
<evidence type="ECO:0000256" key="6">
    <source>
        <dbReference type="PIRNR" id="PIRNR036427"/>
    </source>
</evidence>
<dbReference type="Gene3D" id="3.30.950.10">
    <property type="entry name" value="Methyltransferase, Cobalt-precorrin-4 Transmethylase, Domain 2"/>
    <property type="match status" value="1"/>
</dbReference>
<evidence type="ECO:0000256" key="5">
    <source>
        <dbReference type="ARBA" id="ARBA00022691"/>
    </source>
</evidence>
<reference evidence="18" key="2">
    <citation type="submission" date="2017-04" db="EMBL/GenBank/DDBJ databases">
        <title>Function of individual gut microbiota members based on whole genome sequencing of pure cultures obtained from chicken caecum.</title>
        <authorList>
            <person name="Medvecky M."/>
            <person name="Cejkova D."/>
            <person name="Polansky O."/>
            <person name="Karasova D."/>
            <person name="Kubasova T."/>
            <person name="Cizek A."/>
            <person name="Rychlik I."/>
        </authorList>
    </citation>
    <scope>NUCLEOTIDE SEQUENCE [LARGE SCALE GENOMIC DNA]</scope>
    <source>
        <strain evidence="18">An109</strain>
    </source>
</reference>
<evidence type="ECO:0000313" key="12">
    <source>
        <dbReference type="EMBL" id="RHK98739.1"/>
    </source>
</evidence>
<dbReference type="InterPro" id="IPR012382">
    <property type="entry name" value="CobI/CbiL"/>
</dbReference>
<evidence type="ECO:0000313" key="17">
    <source>
        <dbReference type="Proteomes" id="UP000183766"/>
    </source>
</evidence>
<evidence type="ECO:0000313" key="13">
    <source>
        <dbReference type="EMBL" id="RHL38810.1"/>
    </source>
</evidence>